<dbReference type="GO" id="GO:0004386">
    <property type="term" value="F:helicase activity"/>
    <property type="evidence" value="ECO:0007669"/>
    <property type="project" value="UniProtKB-KW"/>
</dbReference>
<proteinExistence type="predicted"/>
<evidence type="ECO:0000313" key="2">
    <source>
        <dbReference type="Proteomes" id="UP000006732"/>
    </source>
</evidence>
<keyword evidence="1" id="KW-0067">ATP-binding</keyword>
<dbReference type="STRING" id="338966.Ppro_1000"/>
<dbReference type="HOGENOM" id="CLU_2808624_0_0_7"/>
<keyword evidence="1" id="KW-0347">Helicase</keyword>
<dbReference type="AlphaFoldDB" id="A1AMQ7"/>
<dbReference type="RefSeq" id="WP_011734934.1">
    <property type="nucleotide sequence ID" value="NC_008609.1"/>
</dbReference>
<keyword evidence="2" id="KW-1185">Reference proteome</keyword>
<keyword evidence="1" id="KW-0547">Nucleotide-binding</keyword>
<name>A1AMQ7_PELPD</name>
<gene>
    <name evidence="1" type="ordered locus">Ppro_1000</name>
</gene>
<dbReference type="eggNOG" id="COG1061">
    <property type="taxonomic scope" value="Bacteria"/>
</dbReference>
<sequence>MLEIVEAGSQGVGLSGGQKKRNNVTVPFTYLGSVDMVSFESERPIKMVWQLRYAMPVEMFEDNRRVG</sequence>
<organism evidence="1 2">
    <name type="scientific">Pelobacter propionicus (strain DSM 2379 / NBRC 103807 / OttBd1)</name>
    <dbReference type="NCBI Taxonomy" id="338966"/>
    <lineage>
        <taxon>Bacteria</taxon>
        <taxon>Pseudomonadati</taxon>
        <taxon>Thermodesulfobacteriota</taxon>
        <taxon>Desulfuromonadia</taxon>
        <taxon>Desulfuromonadales</taxon>
        <taxon>Desulfuromonadaceae</taxon>
        <taxon>Pelobacter</taxon>
    </lineage>
</organism>
<dbReference type="OrthoDB" id="9804086at2"/>
<accession>A1AMQ7</accession>
<protein>
    <submittedName>
        <fullName evidence="1">Helicase, putative</fullName>
    </submittedName>
</protein>
<keyword evidence="1" id="KW-0378">Hydrolase</keyword>
<dbReference type="KEGG" id="ppd:Ppro_1000"/>
<evidence type="ECO:0000313" key="1">
    <source>
        <dbReference type="EMBL" id="ABK98627.1"/>
    </source>
</evidence>
<dbReference type="Proteomes" id="UP000006732">
    <property type="component" value="Chromosome"/>
</dbReference>
<dbReference type="EMBL" id="CP000482">
    <property type="protein sequence ID" value="ABK98627.1"/>
    <property type="molecule type" value="Genomic_DNA"/>
</dbReference>
<reference evidence="1 2" key="1">
    <citation type="submission" date="2006-10" db="EMBL/GenBank/DDBJ databases">
        <title>Complete sequence of chromosome of Pelobacter propionicus DSM 2379.</title>
        <authorList>
            <consortium name="US DOE Joint Genome Institute"/>
            <person name="Copeland A."/>
            <person name="Lucas S."/>
            <person name="Lapidus A."/>
            <person name="Barry K."/>
            <person name="Detter J.C."/>
            <person name="Glavina del Rio T."/>
            <person name="Hammon N."/>
            <person name="Israni S."/>
            <person name="Dalin E."/>
            <person name="Tice H."/>
            <person name="Pitluck S."/>
            <person name="Saunders E."/>
            <person name="Brettin T."/>
            <person name="Bruce D."/>
            <person name="Han C."/>
            <person name="Tapia R."/>
            <person name="Schmutz J."/>
            <person name="Larimer F."/>
            <person name="Land M."/>
            <person name="Hauser L."/>
            <person name="Kyrpides N."/>
            <person name="Kim E."/>
            <person name="Lovley D."/>
            <person name="Richardson P."/>
        </authorList>
    </citation>
    <scope>NUCLEOTIDE SEQUENCE [LARGE SCALE GENOMIC DNA]</scope>
    <source>
        <strain evidence="2">DSM 2379 / NBRC 103807 / OttBd1</strain>
    </source>
</reference>